<organism evidence="12 13">
    <name type="scientific">Pelusios castaneus</name>
    <name type="common">West African mud turtle</name>
    <dbReference type="NCBI Taxonomy" id="367368"/>
    <lineage>
        <taxon>Eukaryota</taxon>
        <taxon>Metazoa</taxon>
        <taxon>Chordata</taxon>
        <taxon>Craniata</taxon>
        <taxon>Vertebrata</taxon>
        <taxon>Euteleostomi</taxon>
        <taxon>Archelosauria</taxon>
        <taxon>Testudinata</taxon>
        <taxon>Testudines</taxon>
        <taxon>Pleurodira</taxon>
        <taxon>Pelomedusidae</taxon>
        <taxon>Pelusios</taxon>
    </lineage>
</organism>
<dbReference type="AlphaFoldDB" id="A0A8C8VLI1"/>
<keyword evidence="10" id="KW-0393">Immunoglobulin domain</keyword>
<dbReference type="Ensembl" id="ENSPCET00000017447.1">
    <property type="protein sequence ID" value="ENSPCEP00000016855.1"/>
    <property type="gene ID" value="ENSPCEG00000013248.1"/>
</dbReference>
<evidence type="ECO:0000256" key="1">
    <source>
        <dbReference type="ARBA" id="ARBA00004251"/>
    </source>
</evidence>
<keyword evidence="7" id="KW-1015">Disulfide bond</keyword>
<dbReference type="InterPro" id="IPR003599">
    <property type="entry name" value="Ig_sub"/>
</dbReference>
<dbReference type="GO" id="GO:0006955">
    <property type="term" value="P:immune response"/>
    <property type="evidence" value="ECO:0007669"/>
    <property type="project" value="TreeGrafter"/>
</dbReference>
<comment type="subcellular location">
    <subcellularLocation>
        <location evidence="1">Cell membrane</location>
        <topology evidence="1">Single-pass type I membrane protein</topology>
    </subcellularLocation>
</comment>
<keyword evidence="13" id="KW-1185">Reference proteome</keyword>
<keyword evidence="8" id="KW-0675">Receptor</keyword>
<keyword evidence="4" id="KW-0732">Signal</keyword>
<dbReference type="PANTHER" id="PTHR25466">
    <property type="entry name" value="T-LYMPHOCYTE ACTIVATION ANTIGEN"/>
    <property type="match status" value="1"/>
</dbReference>
<keyword evidence="6" id="KW-0472">Membrane</keyword>
<name>A0A8C8VLI1_9SAUR</name>
<evidence type="ECO:0000256" key="7">
    <source>
        <dbReference type="ARBA" id="ARBA00023157"/>
    </source>
</evidence>
<evidence type="ECO:0000256" key="3">
    <source>
        <dbReference type="ARBA" id="ARBA00022692"/>
    </source>
</evidence>
<evidence type="ECO:0000256" key="6">
    <source>
        <dbReference type="ARBA" id="ARBA00023136"/>
    </source>
</evidence>
<dbReference type="InterPro" id="IPR007110">
    <property type="entry name" value="Ig-like_dom"/>
</dbReference>
<evidence type="ECO:0000313" key="13">
    <source>
        <dbReference type="Proteomes" id="UP000694393"/>
    </source>
</evidence>
<accession>A0A8C8VLI1</accession>
<dbReference type="InterPro" id="IPR013106">
    <property type="entry name" value="Ig_V-set"/>
</dbReference>
<dbReference type="GO" id="GO:0009897">
    <property type="term" value="C:external side of plasma membrane"/>
    <property type="evidence" value="ECO:0007669"/>
    <property type="project" value="TreeGrafter"/>
</dbReference>
<proteinExistence type="predicted"/>
<sequence>MNVSFHPHFYFTALPNPILWHAVSGDTVILPCVTNTSGILNISRYKIYWQTEGRLVVHLLYNGKELPTQQYRRYHNRTKLFLDQLEHGNFSLMLSGIEPADEAVYICIAGAKPLTFPISLNETHLMESNSSF</sequence>
<evidence type="ECO:0000256" key="4">
    <source>
        <dbReference type="ARBA" id="ARBA00022729"/>
    </source>
</evidence>
<dbReference type="Pfam" id="PF07686">
    <property type="entry name" value="V-set"/>
    <property type="match status" value="1"/>
</dbReference>
<dbReference type="Proteomes" id="UP000694393">
    <property type="component" value="Unplaced"/>
</dbReference>
<dbReference type="InterPro" id="IPR051713">
    <property type="entry name" value="T-cell_Activation_Regulation"/>
</dbReference>
<evidence type="ECO:0000256" key="5">
    <source>
        <dbReference type="ARBA" id="ARBA00022989"/>
    </source>
</evidence>
<evidence type="ECO:0000256" key="10">
    <source>
        <dbReference type="ARBA" id="ARBA00023319"/>
    </source>
</evidence>
<protein>
    <recommendedName>
        <fullName evidence="11">Ig-like domain-containing protein</fullName>
    </recommendedName>
</protein>
<dbReference type="SMART" id="SM00406">
    <property type="entry name" value="IGv"/>
    <property type="match status" value="1"/>
</dbReference>
<evidence type="ECO:0000256" key="2">
    <source>
        <dbReference type="ARBA" id="ARBA00022475"/>
    </source>
</evidence>
<dbReference type="GO" id="GO:0042130">
    <property type="term" value="P:negative regulation of T cell proliferation"/>
    <property type="evidence" value="ECO:0007669"/>
    <property type="project" value="TreeGrafter"/>
</dbReference>
<dbReference type="InterPro" id="IPR013783">
    <property type="entry name" value="Ig-like_fold"/>
</dbReference>
<reference evidence="12" key="1">
    <citation type="submission" date="2025-08" db="UniProtKB">
        <authorList>
            <consortium name="Ensembl"/>
        </authorList>
    </citation>
    <scope>IDENTIFICATION</scope>
</reference>
<keyword evidence="9" id="KW-0325">Glycoprotein</keyword>
<dbReference type="SMART" id="SM00409">
    <property type="entry name" value="IG"/>
    <property type="match status" value="1"/>
</dbReference>
<keyword evidence="2" id="KW-1003">Cell membrane</keyword>
<dbReference type="PANTHER" id="PTHR25466:SF14">
    <property type="entry name" value="BUTYROPHILIN SUBFAMILY 2 MEMBER A2-LIKE-RELATED"/>
    <property type="match status" value="1"/>
</dbReference>
<feature type="domain" description="Ig-like" evidence="11">
    <location>
        <begin position="15"/>
        <end position="119"/>
    </location>
</feature>
<dbReference type="GO" id="GO:0007166">
    <property type="term" value="P:cell surface receptor signaling pathway"/>
    <property type="evidence" value="ECO:0007669"/>
    <property type="project" value="TreeGrafter"/>
</dbReference>
<dbReference type="GO" id="GO:0071222">
    <property type="term" value="P:cellular response to lipopolysaccharide"/>
    <property type="evidence" value="ECO:0007669"/>
    <property type="project" value="TreeGrafter"/>
</dbReference>
<dbReference type="GO" id="GO:0031295">
    <property type="term" value="P:T cell costimulation"/>
    <property type="evidence" value="ECO:0007669"/>
    <property type="project" value="TreeGrafter"/>
</dbReference>
<dbReference type="InterPro" id="IPR036179">
    <property type="entry name" value="Ig-like_dom_sf"/>
</dbReference>
<evidence type="ECO:0000313" key="12">
    <source>
        <dbReference type="Ensembl" id="ENSPCEP00000016855.1"/>
    </source>
</evidence>
<evidence type="ECO:0000256" key="9">
    <source>
        <dbReference type="ARBA" id="ARBA00023180"/>
    </source>
</evidence>
<keyword evidence="5" id="KW-1133">Transmembrane helix</keyword>
<reference evidence="12" key="2">
    <citation type="submission" date="2025-09" db="UniProtKB">
        <authorList>
            <consortium name="Ensembl"/>
        </authorList>
    </citation>
    <scope>IDENTIFICATION</scope>
</reference>
<evidence type="ECO:0000256" key="8">
    <source>
        <dbReference type="ARBA" id="ARBA00023170"/>
    </source>
</evidence>
<dbReference type="PROSITE" id="PS50835">
    <property type="entry name" value="IG_LIKE"/>
    <property type="match status" value="1"/>
</dbReference>
<dbReference type="SUPFAM" id="SSF48726">
    <property type="entry name" value="Immunoglobulin"/>
    <property type="match status" value="1"/>
</dbReference>
<evidence type="ECO:0000259" key="11">
    <source>
        <dbReference type="PROSITE" id="PS50835"/>
    </source>
</evidence>
<dbReference type="Gene3D" id="2.60.40.10">
    <property type="entry name" value="Immunoglobulins"/>
    <property type="match status" value="1"/>
</dbReference>
<dbReference type="GO" id="GO:0042102">
    <property type="term" value="P:positive regulation of T cell proliferation"/>
    <property type="evidence" value="ECO:0007669"/>
    <property type="project" value="TreeGrafter"/>
</dbReference>
<keyword evidence="3" id="KW-0812">Transmembrane</keyword>